<dbReference type="PROSITE" id="PS50005">
    <property type="entry name" value="TPR"/>
    <property type="match status" value="1"/>
</dbReference>
<evidence type="ECO:0000256" key="3">
    <source>
        <dbReference type="PROSITE-ProRule" id="PRU00339"/>
    </source>
</evidence>
<keyword evidence="2 3" id="KW-0802">TPR repeat</keyword>
<evidence type="ECO:0000256" key="4">
    <source>
        <dbReference type="SAM" id="SignalP"/>
    </source>
</evidence>
<dbReference type="SUPFAM" id="SSF48452">
    <property type="entry name" value="TPR-like"/>
    <property type="match status" value="1"/>
</dbReference>
<gene>
    <name evidence="5" type="ORF">UCMB321_2601</name>
</gene>
<keyword evidence="1" id="KW-0677">Repeat</keyword>
<dbReference type="Gene3D" id="1.25.40.10">
    <property type="entry name" value="Tetratricopeptide repeat domain"/>
    <property type="match status" value="1"/>
</dbReference>
<feature type="signal peptide" evidence="4">
    <location>
        <begin position="1"/>
        <end position="29"/>
    </location>
</feature>
<dbReference type="SMART" id="SM00028">
    <property type="entry name" value="TPR"/>
    <property type="match status" value="1"/>
</dbReference>
<proteinExistence type="predicted"/>
<dbReference type="InterPro" id="IPR011990">
    <property type="entry name" value="TPR-like_helical_dom_sf"/>
</dbReference>
<dbReference type="EMBL" id="JXDG01000034">
    <property type="protein sequence ID" value="KIH83692.1"/>
    <property type="molecule type" value="Genomic_DNA"/>
</dbReference>
<dbReference type="InterPro" id="IPR013105">
    <property type="entry name" value="TPR_2"/>
</dbReference>
<protein>
    <submittedName>
        <fullName evidence="5">Uncharacterized protein</fullName>
    </submittedName>
</protein>
<dbReference type="RefSeq" id="WP_040067335.1">
    <property type="nucleotide sequence ID" value="NZ_JXDG01000034.1"/>
</dbReference>
<evidence type="ECO:0000313" key="5">
    <source>
        <dbReference type="EMBL" id="KIH83692.1"/>
    </source>
</evidence>
<evidence type="ECO:0000256" key="1">
    <source>
        <dbReference type="ARBA" id="ARBA00022737"/>
    </source>
</evidence>
<evidence type="ECO:0000256" key="2">
    <source>
        <dbReference type="ARBA" id="ARBA00022803"/>
    </source>
</evidence>
<dbReference type="AlphaFoldDB" id="A0A0C2IFN1"/>
<comment type="caution">
    <text evidence="5">The sequence shown here is derived from an EMBL/GenBank/DDBJ whole genome shotgun (WGS) entry which is preliminary data.</text>
</comment>
<dbReference type="Pfam" id="PF07719">
    <property type="entry name" value="TPR_2"/>
    <property type="match status" value="1"/>
</dbReference>
<organism evidence="5 6">
    <name type="scientific">Pseudomonas batumici</name>
    <dbReference type="NCBI Taxonomy" id="226910"/>
    <lineage>
        <taxon>Bacteria</taxon>
        <taxon>Pseudomonadati</taxon>
        <taxon>Pseudomonadota</taxon>
        <taxon>Gammaproteobacteria</taxon>
        <taxon>Pseudomonadales</taxon>
        <taxon>Pseudomonadaceae</taxon>
        <taxon>Pseudomonas</taxon>
    </lineage>
</organism>
<accession>A0A0C2IFN1</accession>
<reference evidence="5 6" key="1">
    <citation type="submission" date="2015-01" db="EMBL/GenBank/DDBJ databases">
        <title>Complete genome of Pseudomonas batumici UCM B-321 producer of the batumin antibiotic with strong antistaphilococcal and potential anticancer activity.</title>
        <authorList>
            <person name="Klochko V.V."/>
            <person name="Zelena L.B."/>
            <person name="Elena K.A."/>
            <person name="Reva O.N."/>
        </authorList>
    </citation>
    <scope>NUCLEOTIDE SEQUENCE [LARGE SCALE GENOMIC DNA]</scope>
    <source>
        <strain evidence="5 6">UCM B-321</strain>
    </source>
</reference>
<dbReference type="InterPro" id="IPR019734">
    <property type="entry name" value="TPR_rpt"/>
</dbReference>
<keyword evidence="4" id="KW-0732">Signal</keyword>
<feature type="repeat" description="TPR" evidence="3">
    <location>
        <begin position="96"/>
        <end position="129"/>
    </location>
</feature>
<dbReference type="PROSITE" id="PS51257">
    <property type="entry name" value="PROKAR_LIPOPROTEIN"/>
    <property type="match status" value="1"/>
</dbReference>
<dbReference type="OrthoDB" id="8592798at2"/>
<sequence>MSLYKATFAVPFLIASCLAGALLSTPAFASGEKAESMPPSCPKGQVWNKAKKACIPYTSSLTPDEDRTDYAYRLAKDGRYQEALDLLDTLKQPHTAKALNYRGYATRKLGRTDEGIGYYLQAVELDPNYAQVREYLGEAYVIKGRMDLAQVQLQTIKSLCGTGCEEYEDLADAIAHPTQS</sequence>
<dbReference type="Proteomes" id="UP000031535">
    <property type="component" value="Unassembled WGS sequence"/>
</dbReference>
<evidence type="ECO:0000313" key="6">
    <source>
        <dbReference type="Proteomes" id="UP000031535"/>
    </source>
</evidence>
<dbReference type="STRING" id="226910.UCMB321_2601"/>
<dbReference type="PATRIC" id="fig|226910.6.peg.2591"/>
<keyword evidence="6" id="KW-1185">Reference proteome</keyword>
<name>A0A0C2IFN1_9PSED</name>
<feature type="chain" id="PRO_5002166941" evidence="4">
    <location>
        <begin position="30"/>
        <end position="180"/>
    </location>
</feature>